<feature type="region of interest" description="Disordered" evidence="2">
    <location>
        <begin position="790"/>
        <end position="821"/>
    </location>
</feature>
<dbReference type="PANTHER" id="PTHR28051">
    <property type="entry name" value="PROTEIN MTL1-RELATED"/>
    <property type="match status" value="1"/>
</dbReference>
<feature type="compositionally biased region" description="Polar residues" evidence="2">
    <location>
        <begin position="790"/>
        <end position="802"/>
    </location>
</feature>
<accession>A0A9P7VC38</accession>
<feature type="compositionally biased region" description="Gly residues" evidence="2">
    <location>
        <begin position="1025"/>
        <end position="1040"/>
    </location>
</feature>
<evidence type="ECO:0000256" key="2">
    <source>
        <dbReference type="SAM" id="MobiDB-lite"/>
    </source>
</evidence>
<feature type="compositionally biased region" description="Polar residues" evidence="2">
    <location>
        <begin position="603"/>
        <end position="631"/>
    </location>
</feature>
<dbReference type="GO" id="GO:0042149">
    <property type="term" value="P:cellular response to glucose starvation"/>
    <property type="evidence" value="ECO:0007669"/>
    <property type="project" value="TreeGrafter"/>
</dbReference>
<feature type="compositionally biased region" description="Acidic residues" evidence="2">
    <location>
        <begin position="545"/>
        <end position="570"/>
    </location>
</feature>
<name>A0A9P7VC38_9ASCO</name>
<keyword evidence="5" id="KW-1185">Reference proteome</keyword>
<reference evidence="4" key="1">
    <citation type="submission" date="2021-03" db="EMBL/GenBank/DDBJ databases">
        <authorList>
            <person name="Palmer J.M."/>
        </authorList>
    </citation>
    <scope>NUCLEOTIDE SEQUENCE</scope>
    <source>
        <strain evidence="4">ARV_011</strain>
    </source>
</reference>
<feature type="region of interest" description="Disordered" evidence="2">
    <location>
        <begin position="1061"/>
        <end position="1085"/>
    </location>
</feature>
<dbReference type="InterPro" id="IPR052292">
    <property type="entry name" value="Glucose_repression_reg"/>
</dbReference>
<feature type="compositionally biased region" description="Polar residues" evidence="2">
    <location>
        <begin position="1010"/>
        <end position="1024"/>
    </location>
</feature>
<feature type="region of interest" description="Disordered" evidence="2">
    <location>
        <begin position="1097"/>
        <end position="1138"/>
    </location>
</feature>
<dbReference type="RefSeq" id="XP_043050136.1">
    <property type="nucleotide sequence ID" value="XM_043194939.1"/>
</dbReference>
<gene>
    <name evidence="4" type="ORF">KQ657_004265</name>
</gene>
<feature type="region of interest" description="Disordered" evidence="2">
    <location>
        <begin position="1010"/>
        <end position="1041"/>
    </location>
</feature>
<dbReference type="Proteomes" id="UP000790833">
    <property type="component" value="Unassembled WGS sequence"/>
</dbReference>
<organism evidence="4 5">
    <name type="scientific">Scheffersomyces spartinae</name>
    <dbReference type="NCBI Taxonomy" id="45513"/>
    <lineage>
        <taxon>Eukaryota</taxon>
        <taxon>Fungi</taxon>
        <taxon>Dikarya</taxon>
        <taxon>Ascomycota</taxon>
        <taxon>Saccharomycotina</taxon>
        <taxon>Pichiomycetes</taxon>
        <taxon>Debaryomycetaceae</taxon>
        <taxon>Scheffersomyces</taxon>
    </lineage>
</organism>
<feature type="compositionally biased region" description="Basic and acidic residues" evidence="2">
    <location>
        <begin position="95"/>
        <end position="113"/>
    </location>
</feature>
<feature type="coiled-coil region" evidence="1">
    <location>
        <begin position="316"/>
        <end position="350"/>
    </location>
</feature>
<feature type="domain" description="Nitrogen regulatory protein areA GATA-like" evidence="3">
    <location>
        <begin position="194"/>
        <end position="221"/>
    </location>
</feature>
<dbReference type="GO" id="GO:0005773">
    <property type="term" value="C:vacuole"/>
    <property type="evidence" value="ECO:0007669"/>
    <property type="project" value="GOC"/>
</dbReference>
<dbReference type="EMBL" id="JAHMUF010000006">
    <property type="protein sequence ID" value="KAG7194589.1"/>
    <property type="molecule type" value="Genomic_DNA"/>
</dbReference>
<protein>
    <recommendedName>
        <fullName evidence="3">Nitrogen regulatory protein areA GATA-like domain-containing protein</fullName>
    </recommendedName>
</protein>
<comment type="caution">
    <text evidence="4">The sequence shown here is derived from an EMBL/GenBank/DDBJ whole genome shotgun (WGS) entry which is preliminary data.</text>
</comment>
<evidence type="ECO:0000259" key="3">
    <source>
        <dbReference type="Pfam" id="PF08550"/>
    </source>
</evidence>
<feature type="compositionally biased region" description="Low complexity" evidence="2">
    <location>
        <begin position="17"/>
        <end position="45"/>
    </location>
</feature>
<evidence type="ECO:0000256" key="1">
    <source>
        <dbReference type="SAM" id="Coils"/>
    </source>
</evidence>
<feature type="region of interest" description="Disordered" evidence="2">
    <location>
        <begin position="545"/>
        <end position="641"/>
    </location>
</feature>
<feature type="compositionally biased region" description="Polar residues" evidence="2">
    <location>
        <begin position="1107"/>
        <end position="1119"/>
    </location>
</feature>
<evidence type="ECO:0000313" key="4">
    <source>
        <dbReference type="EMBL" id="KAG7194589.1"/>
    </source>
</evidence>
<dbReference type="GO" id="GO:0007039">
    <property type="term" value="P:protein catabolic process in the vacuole"/>
    <property type="evidence" value="ECO:0007669"/>
    <property type="project" value="TreeGrafter"/>
</dbReference>
<feature type="compositionally biased region" description="Low complexity" evidence="2">
    <location>
        <begin position="908"/>
        <end position="935"/>
    </location>
</feature>
<feature type="region of interest" description="Disordered" evidence="2">
    <location>
        <begin position="95"/>
        <end position="126"/>
    </location>
</feature>
<feature type="region of interest" description="Disordered" evidence="2">
    <location>
        <begin position="1"/>
        <end position="45"/>
    </location>
</feature>
<feature type="compositionally biased region" description="Acidic residues" evidence="2">
    <location>
        <begin position="580"/>
        <end position="595"/>
    </location>
</feature>
<proteinExistence type="predicted"/>
<dbReference type="PANTHER" id="PTHR28051:SF1">
    <property type="entry name" value="PROTEIN MTL1-RELATED"/>
    <property type="match status" value="1"/>
</dbReference>
<feature type="region of interest" description="Disordered" evidence="2">
    <location>
        <begin position="908"/>
        <end position="975"/>
    </location>
</feature>
<dbReference type="GeneID" id="66117639"/>
<dbReference type="AlphaFoldDB" id="A0A9P7VC38"/>
<evidence type="ECO:0000313" key="5">
    <source>
        <dbReference type="Proteomes" id="UP000790833"/>
    </source>
</evidence>
<feature type="region of interest" description="Disordered" evidence="2">
    <location>
        <begin position="660"/>
        <end position="679"/>
    </location>
</feature>
<dbReference type="Pfam" id="PF08550">
    <property type="entry name" value="GATA_AreA"/>
    <property type="match status" value="1"/>
</dbReference>
<keyword evidence="1" id="KW-0175">Coiled coil</keyword>
<dbReference type="InterPro" id="IPR013860">
    <property type="entry name" value="AreA_GATA"/>
</dbReference>
<dbReference type="OrthoDB" id="5563539at2759"/>
<sequence>MSSPSTNVAAMANENGSVSPGPSTSSSSSSSSQSFSLTPSSSATTTAAAKLAGEVFAGGATTSQHVEAEDDSHFENTTFKLKRTRSMGLLDEFIDPEKQAEKIEEKNSKEHQHQHQHQHQQQLQEVEPETAPVVLPEVGARSGSPAVTEDGLQLTTTLTSPEILPYDDTDIHTEPSRHVDYFSHKWDVSDIYKSWRYVIQKRKDVANAARLENASWRTWAQRRSNLKTISPEVVNWSKDNDITWLYGPILKNEDHWDNEEDDDESDDAHCHKRETTATSKVAGDISIPQAPKPILKRRTVQAQMISHSNLLKWELLEKKVKQRQEHEEDMRILAEEKAAEEAKLESQKKLIHHHRRTNSQDPPDFNDFDAISAKLNTQYRVSSDADLKSLPRQGSTNSLIAATLDKHIRGGEVKGGVSETAGNESGSASIASFLMVDQEQQPTHVEDALATPNNAINNDIMAIKEEQGSLEAIDVLPCHSPESIILNNLTPSSSLAPTMIKSSSMKMSALTSSSSKKERHIHFNEEVQQCIAVDIYSDVDADTYYDDADVDDDYYYDDEDEDEDEEEDYIYETSGPNGEGEGEDDEEDDDEDDEGGFFIDVRSSANAPDLTKNNATSPGNALPLPSSSVDVNTEDTESISTNSSKVYKTIHLLPSTQINYGSSEEESDEENPYTSSVSHNASNRGYDYYYDYNSVYTVDPNHSIYGVNSNSSKIIEPDVVDVPDGLAIGSNFDYEIIDAPQMEVLNGALAVSGSNTMPIIEPSLNINFNHQPASSNTFTLDQVVQSHLTGDASQQKETPFQLSDSESDSDDGLSISTSRSSQALVEQAFNQELTSSNNQMPHLQQPQPQPAPIDAEHILLMNSSDASIKKQPSSLSSLSELFFGTNTFTKKDPSRTSLADQFFGTALTSTSENNNDSSKSNTTTTTTTTENPTSSLISLGMFFSSPPSSPIYRAPTDSTVHSKVPSGVSIESNSPGYMSAQLYESLTGGSQCNPPQRKVSPLPPHTTSTNAFLGFRNTSQNSRTEGGGGRGSDDIGGGNKGAFVFDSESSDEDEFIEDVRSHSVAASSVPGASRTQGGGGAGGSSSYSTLSYVADMNGIAHTPPDESPNSMTSSPSNILGQAKGLANQLLGNWKNDNH</sequence>